<reference evidence="2" key="1">
    <citation type="journal article" date="2022" name="Int. J. Mol. Sci.">
        <title>Draft Genome of Tanacetum Coccineum: Genomic Comparison of Closely Related Tanacetum-Family Plants.</title>
        <authorList>
            <person name="Yamashiro T."/>
            <person name="Shiraishi A."/>
            <person name="Nakayama K."/>
            <person name="Satake H."/>
        </authorList>
    </citation>
    <scope>NUCLEOTIDE SEQUENCE</scope>
</reference>
<keyword evidence="1" id="KW-0472">Membrane</keyword>
<evidence type="ECO:0000256" key="1">
    <source>
        <dbReference type="SAM" id="Phobius"/>
    </source>
</evidence>
<accession>A0ABQ5CLE4</accession>
<dbReference type="Proteomes" id="UP001151760">
    <property type="component" value="Unassembled WGS sequence"/>
</dbReference>
<organism evidence="2 3">
    <name type="scientific">Tanacetum coccineum</name>
    <dbReference type="NCBI Taxonomy" id="301880"/>
    <lineage>
        <taxon>Eukaryota</taxon>
        <taxon>Viridiplantae</taxon>
        <taxon>Streptophyta</taxon>
        <taxon>Embryophyta</taxon>
        <taxon>Tracheophyta</taxon>
        <taxon>Spermatophyta</taxon>
        <taxon>Magnoliopsida</taxon>
        <taxon>eudicotyledons</taxon>
        <taxon>Gunneridae</taxon>
        <taxon>Pentapetalae</taxon>
        <taxon>asterids</taxon>
        <taxon>campanulids</taxon>
        <taxon>Asterales</taxon>
        <taxon>Asteraceae</taxon>
        <taxon>Asteroideae</taxon>
        <taxon>Anthemideae</taxon>
        <taxon>Anthemidinae</taxon>
        <taxon>Tanacetum</taxon>
    </lineage>
</organism>
<name>A0ABQ5CLE4_9ASTR</name>
<gene>
    <name evidence="2" type="ORF">Tco_0906961</name>
</gene>
<sequence>MRLEHELRGRQRFEEICAMQADRLKEKDAEIASLKTQLSLKEVEAAEAIRLHGQIANVEAAEAVRFNELNDLMERNVALERQVAALESATTSKDVKLAYLHLSLISLIFVIFLNYGITIVTLQVSALETTCFGLRDEVMSYKLFKEQVEAMQDEQIKALGDRVAAINSDLMEMALHMDEEFYPRYLTTITGRRWILSRGLKLVIMKCLQSPEYLAALGGVIDREIDKCMQDGLAASIDHGMAGRGLVYIAAYNSSAEADYVAAINALCAVDFPLLA</sequence>
<evidence type="ECO:0000313" key="3">
    <source>
        <dbReference type="Proteomes" id="UP001151760"/>
    </source>
</evidence>
<evidence type="ECO:0000313" key="2">
    <source>
        <dbReference type="EMBL" id="GJT26686.1"/>
    </source>
</evidence>
<protein>
    <submittedName>
        <fullName evidence="2">Uncharacterized protein</fullName>
    </submittedName>
</protein>
<keyword evidence="1" id="KW-1133">Transmembrane helix</keyword>
<dbReference type="EMBL" id="BQNB010014313">
    <property type="protein sequence ID" value="GJT26686.1"/>
    <property type="molecule type" value="Genomic_DNA"/>
</dbReference>
<proteinExistence type="predicted"/>
<feature type="transmembrane region" description="Helical" evidence="1">
    <location>
        <begin position="97"/>
        <end position="117"/>
    </location>
</feature>
<comment type="caution">
    <text evidence="2">The sequence shown here is derived from an EMBL/GenBank/DDBJ whole genome shotgun (WGS) entry which is preliminary data.</text>
</comment>
<reference evidence="2" key="2">
    <citation type="submission" date="2022-01" db="EMBL/GenBank/DDBJ databases">
        <authorList>
            <person name="Yamashiro T."/>
            <person name="Shiraishi A."/>
            <person name="Satake H."/>
            <person name="Nakayama K."/>
        </authorList>
    </citation>
    <scope>NUCLEOTIDE SEQUENCE</scope>
</reference>
<keyword evidence="1" id="KW-0812">Transmembrane</keyword>
<keyword evidence="3" id="KW-1185">Reference proteome</keyword>